<dbReference type="GO" id="GO:0016020">
    <property type="term" value="C:membrane"/>
    <property type="evidence" value="ECO:0007669"/>
    <property type="project" value="UniProtKB-SubCell"/>
</dbReference>
<feature type="transmembrane region" description="Helical" evidence="6">
    <location>
        <begin position="240"/>
        <end position="259"/>
    </location>
</feature>
<evidence type="ECO:0000256" key="3">
    <source>
        <dbReference type="ARBA" id="ARBA00022692"/>
    </source>
</evidence>
<protein>
    <submittedName>
        <fullName evidence="8">Amino acid transporter</fullName>
    </submittedName>
</protein>
<dbReference type="RefSeq" id="XP_033455927.1">
    <property type="nucleotide sequence ID" value="XM_033606651.1"/>
</dbReference>
<keyword evidence="2" id="KW-0813">Transport</keyword>
<feature type="transmembrane region" description="Helical" evidence="6">
    <location>
        <begin position="167"/>
        <end position="185"/>
    </location>
</feature>
<feature type="transmembrane region" description="Helical" evidence="6">
    <location>
        <begin position="454"/>
        <end position="473"/>
    </location>
</feature>
<dbReference type="PANTHER" id="PTHR45649:SF2">
    <property type="entry name" value="ACID PERMEASE, PUTATIVE-RELATED"/>
    <property type="match status" value="1"/>
</dbReference>
<organism evidence="8">
    <name type="scientific">Dissoconium aciculare CBS 342.82</name>
    <dbReference type="NCBI Taxonomy" id="1314786"/>
    <lineage>
        <taxon>Eukaryota</taxon>
        <taxon>Fungi</taxon>
        <taxon>Dikarya</taxon>
        <taxon>Ascomycota</taxon>
        <taxon>Pezizomycotina</taxon>
        <taxon>Dothideomycetes</taxon>
        <taxon>Dothideomycetidae</taxon>
        <taxon>Mycosphaerellales</taxon>
        <taxon>Dissoconiaceae</taxon>
        <taxon>Dissoconium</taxon>
    </lineage>
</organism>
<keyword evidence="4 6" id="KW-1133">Transmembrane helix</keyword>
<feature type="transmembrane region" description="Helical" evidence="6">
    <location>
        <begin position="73"/>
        <end position="91"/>
    </location>
</feature>
<dbReference type="Gene3D" id="1.20.1740.10">
    <property type="entry name" value="Amino acid/polyamine transporter I"/>
    <property type="match status" value="1"/>
</dbReference>
<reference evidence="8" key="2">
    <citation type="submission" date="2020-04" db="EMBL/GenBank/DDBJ databases">
        <authorList>
            <consortium name="NCBI Genome Project"/>
        </authorList>
    </citation>
    <scope>NUCLEOTIDE SEQUENCE</scope>
    <source>
        <strain evidence="8">CBS 342.82</strain>
    </source>
</reference>
<feature type="transmembrane region" description="Helical" evidence="6">
    <location>
        <begin position="280"/>
        <end position="302"/>
    </location>
</feature>
<dbReference type="OrthoDB" id="3257095at2759"/>
<evidence type="ECO:0000256" key="5">
    <source>
        <dbReference type="ARBA" id="ARBA00023136"/>
    </source>
</evidence>
<feature type="transmembrane region" description="Helical" evidence="6">
    <location>
        <begin position="36"/>
        <end position="53"/>
    </location>
</feature>
<keyword evidence="5 6" id="KW-0472">Membrane</keyword>
<dbReference type="InterPro" id="IPR002293">
    <property type="entry name" value="AA/rel_permease1"/>
</dbReference>
<dbReference type="GO" id="GO:0022857">
    <property type="term" value="F:transmembrane transporter activity"/>
    <property type="evidence" value="ECO:0007669"/>
    <property type="project" value="InterPro"/>
</dbReference>
<feature type="transmembrane region" description="Helical" evidence="6">
    <location>
        <begin position="409"/>
        <end position="433"/>
    </location>
</feature>
<evidence type="ECO:0000313" key="8">
    <source>
        <dbReference type="RefSeq" id="XP_033455927.1"/>
    </source>
</evidence>
<reference evidence="8" key="3">
    <citation type="submission" date="2025-08" db="UniProtKB">
        <authorList>
            <consortium name="RefSeq"/>
        </authorList>
    </citation>
    <scope>IDENTIFICATION</scope>
    <source>
        <strain evidence="8">CBS 342.82</strain>
    </source>
</reference>
<gene>
    <name evidence="8" type="ORF">K489DRAFT_390986</name>
</gene>
<reference evidence="8" key="1">
    <citation type="submission" date="2020-01" db="EMBL/GenBank/DDBJ databases">
        <authorList>
            <consortium name="DOE Joint Genome Institute"/>
            <person name="Haridas S."/>
            <person name="Albert R."/>
            <person name="Binder M."/>
            <person name="Bloem J."/>
            <person name="Labutti K."/>
            <person name="Salamov A."/>
            <person name="Andreopoulos B."/>
            <person name="Baker S.E."/>
            <person name="Barry K."/>
            <person name="Bills G."/>
            <person name="Bluhm B.H."/>
            <person name="Cannon C."/>
            <person name="Castanera R."/>
            <person name="Culley D.E."/>
            <person name="Daum C."/>
            <person name="Ezra D."/>
            <person name="Gonzalez J.B."/>
            <person name="Henrissat B."/>
            <person name="Kuo A."/>
            <person name="Liang C."/>
            <person name="Lipzen A."/>
            <person name="Lutzoni F."/>
            <person name="Magnuson J."/>
            <person name="Mondo S."/>
            <person name="Nolan M."/>
            <person name="Ohm R."/>
            <person name="Pangilinan J."/>
            <person name="Park H.-J."/>
            <person name="Ramirez L."/>
            <person name="Alfaro M."/>
            <person name="Sun H."/>
            <person name="Tritt A."/>
            <person name="Yoshinaga Y."/>
            <person name="Zwiers L.-H."/>
            <person name="Turgeon B.G."/>
            <person name="Goodwin S.B."/>
            <person name="Spatafora J.W."/>
            <person name="Crous P.W."/>
            <person name="Grigoriev I.V."/>
        </authorList>
    </citation>
    <scope>NUCLEOTIDE SEQUENCE</scope>
    <source>
        <strain evidence="8">CBS 342.82</strain>
    </source>
</reference>
<dbReference type="PANTHER" id="PTHR45649">
    <property type="entry name" value="AMINO-ACID PERMEASE BAT1"/>
    <property type="match status" value="1"/>
</dbReference>
<name>A0A6J3LSY7_9PEZI</name>
<dbReference type="GeneID" id="54364451"/>
<feature type="transmembrane region" description="Helical" evidence="6">
    <location>
        <begin position="383"/>
        <end position="403"/>
    </location>
</feature>
<keyword evidence="3 6" id="KW-0812">Transmembrane</keyword>
<dbReference type="PIRSF" id="PIRSF006060">
    <property type="entry name" value="AA_transporter"/>
    <property type="match status" value="1"/>
</dbReference>
<feature type="transmembrane region" description="Helical" evidence="6">
    <location>
        <begin position="123"/>
        <end position="147"/>
    </location>
</feature>
<accession>A0A6J3LSY7</accession>
<evidence type="ECO:0000256" key="6">
    <source>
        <dbReference type="SAM" id="Phobius"/>
    </source>
</evidence>
<evidence type="ECO:0000256" key="1">
    <source>
        <dbReference type="ARBA" id="ARBA00004141"/>
    </source>
</evidence>
<evidence type="ECO:0000256" key="2">
    <source>
        <dbReference type="ARBA" id="ARBA00022448"/>
    </source>
</evidence>
<sequence>MNDDFDVTDLPPEKAGTALDRRDMARMGKVQEMRRNFSFIPIFGFAAVLMITWEAVFNSASYVIINGGLAGMVWMYIVTFFGFGAAILAMAEMASMAPTSGGQYHWVSEFAPKSYQKIMSYIVGWYCVLGWQAGIAGQCTTVAFQIIGMIALNNEQYMENDFREWHVVLLTIAVVTVAVVFNSFFARKLPLVEGLVLVLHVCGFFAILIPLWVFAPRNSSLDVWTNFSQLEDPENPGGTWSSIGLACLVGLSSSIYALIGPDSCVHMAEEVKDASRTIPWAMVSTLIFNGLTGLIMVISFAYCIGPLDVARNPPTGFAFIGTFYNATGSKAGATIMTAIITVLSLCSAISNVATASRQMFAFARDHGLPFDRYLAYVRPGWDIPVNAVCVSFCITSLLSLINLGSANAFNAILSIGVVALLTSYLTSMSCILIKRLRGEELLPRRWSLGKTFGILCNSVGLAYIGLAFVFAFFPLRNNPDANHMNWASAVYGGVGILAAGWYLVSARHTYVPPVSRLMKDL</sequence>
<feature type="transmembrane region" description="Helical" evidence="6">
    <location>
        <begin position="197"/>
        <end position="215"/>
    </location>
</feature>
<evidence type="ECO:0000256" key="4">
    <source>
        <dbReference type="ARBA" id="ARBA00022989"/>
    </source>
</evidence>
<dbReference type="Pfam" id="PF13520">
    <property type="entry name" value="AA_permease_2"/>
    <property type="match status" value="1"/>
</dbReference>
<dbReference type="Proteomes" id="UP000504637">
    <property type="component" value="Unplaced"/>
</dbReference>
<dbReference type="AlphaFoldDB" id="A0A6J3LSY7"/>
<proteinExistence type="predicted"/>
<feature type="transmembrane region" description="Helical" evidence="6">
    <location>
        <begin position="331"/>
        <end position="354"/>
    </location>
</feature>
<comment type="subcellular location">
    <subcellularLocation>
        <location evidence="1">Membrane</location>
        <topology evidence="1">Multi-pass membrane protein</topology>
    </subcellularLocation>
</comment>
<evidence type="ECO:0000313" key="7">
    <source>
        <dbReference type="Proteomes" id="UP000504637"/>
    </source>
</evidence>
<feature type="transmembrane region" description="Helical" evidence="6">
    <location>
        <begin position="485"/>
        <end position="504"/>
    </location>
</feature>
<keyword evidence="7" id="KW-1185">Reference proteome</keyword>